<evidence type="ECO:0000313" key="2">
    <source>
        <dbReference type="Proteomes" id="UP000176420"/>
    </source>
</evidence>
<evidence type="ECO:0000313" key="1">
    <source>
        <dbReference type="EMBL" id="OGY86535.1"/>
    </source>
</evidence>
<gene>
    <name evidence="1" type="ORF">A2319_02095</name>
</gene>
<reference evidence="1 2" key="1">
    <citation type="journal article" date="2016" name="Nat. Commun.">
        <title>Thousands of microbial genomes shed light on interconnected biogeochemical processes in an aquifer system.</title>
        <authorList>
            <person name="Anantharaman K."/>
            <person name="Brown C.T."/>
            <person name="Hug L.A."/>
            <person name="Sharon I."/>
            <person name="Castelle C.J."/>
            <person name="Probst A.J."/>
            <person name="Thomas B.C."/>
            <person name="Singh A."/>
            <person name="Wilkins M.J."/>
            <person name="Karaoz U."/>
            <person name="Brodie E.L."/>
            <person name="Williams K.H."/>
            <person name="Hubbard S.S."/>
            <person name="Banfield J.F."/>
        </authorList>
    </citation>
    <scope>NUCLEOTIDE SEQUENCE [LARGE SCALE GENOMIC DNA]</scope>
</reference>
<dbReference type="SUPFAM" id="SSF56784">
    <property type="entry name" value="HAD-like"/>
    <property type="match status" value="1"/>
</dbReference>
<organism evidence="1 2">
    <name type="scientific">Candidatus Kerfeldbacteria bacterium RIFOXYB2_FULL_38_14</name>
    <dbReference type="NCBI Taxonomy" id="1798547"/>
    <lineage>
        <taxon>Bacteria</taxon>
        <taxon>Candidatus Kerfeldiibacteriota</taxon>
    </lineage>
</organism>
<dbReference type="Proteomes" id="UP000176420">
    <property type="component" value="Unassembled WGS sequence"/>
</dbReference>
<accession>A0A1G2BBX3</accession>
<comment type="caution">
    <text evidence="1">The sequence shown here is derived from an EMBL/GenBank/DDBJ whole genome shotgun (WGS) entry which is preliminary data.</text>
</comment>
<evidence type="ECO:0008006" key="3">
    <source>
        <dbReference type="Google" id="ProtNLM"/>
    </source>
</evidence>
<name>A0A1G2BBX3_9BACT</name>
<proteinExistence type="predicted"/>
<dbReference type="Gene3D" id="3.40.50.1000">
    <property type="entry name" value="HAD superfamily/HAD-like"/>
    <property type="match status" value="1"/>
</dbReference>
<dbReference type="InterPro" id="IPR036412">
    <property type="entry name" value="HAD-like_sf"/>
</dbReference>
<sequence>MRLVIDFDYTLFDTACLRAKLIMALADFGITKKQFQETEKQVLKKGVYVLIEHLQQLSKISSPRVAVSDLVLAVDQVFFDLSPCVYGDAREFLEQAKQKKILITILSFGHLAFQKRKILASGLDAWADEVIVTDQPKEKIIDKWDKNDIIFINDRGQEIDKIKQKYPQLQAVWLHRKHTPYDTEPCHRADQELAKFNFNKIIN</sequence>
<dbReference type="InterPro" id="IPR023214">
    <property type="entry name" value="HAD_sf"/>
</dbReference>
<dbReference type="EMBL" id="MHKI01000018">
    <property type="protein sequence ID" value="OGY86535.1"/>
    <property type="molecule type" value="Genomic_DNA"/>
</dbReference>
<dbReference type="AlphaFoldDB" id="A0A1G2BBX3"/>
<dbReference type="Pfam" id="PF00702">
    <property type="entry name" value="Hydrolase"/>
    <property type="match status" value="1"/>
</dbReference>
<protein>
    <recommendedName>
        <fullName evidence="3">Haloacid dehalogenase</fullName>
    </recommendedName>
</protein>